<protein>
    <submittedName>
        <fullName evidence="1">Non-ribosomal peptide synthetase, terminal component</fullName>
    </submittedName>
</protein>
<reference evidence="1 2" key="1">
    <citation type="submission" date="2018-08" db="EMBL/GenBank/DDBJ databases">
        <title>Recombination of ecologically and evolutionarily significant loci maintains genetic cohesion in the Pseudomonas syringae species complex.</title>
        <authorList>
            <person name="Dillon M."/>
            <person name="Thakur S."/>
            <person name="Almeida R.N.D."/>
            <person name="Weir B.S."/>
            <person name="Guttman D.S."/>
        </authorList>
    </citation>
    <scope>NUCLEOTIDE SEQUENCE [LARGE SCALE GENOMIC DNA]</scope>
    <source>
        <strain evidence="1 2">88_10</strain>
    </source>
</reference>
<sequence length="52" mass="5800">MVAQEDTPGEKRLIAYYTTREAKEIIAVQTLRAALQASLPEYMVPAAYVKLS</sequence>
<proteinExistence type="predicted"/>
<dbReference type="EMBL" id="RBNL01002266">
    <property type="protein sequence ID" value="RML76013.1"/>
    <property type="molecule type" value="Genomic_DNA"/>
</dbReference>
<evidence type="ECO:0000313" key="2">
    <source>
        <dbReference type="Proteomes" id="UP000282378"/>
    </source>
</evidence>
<organism evidence="1 2">
    <name type="scientific">Pseudomonas syringae pv. maculicola</name>
    <dbReference type="NCBI Taxonomy" id="59511"/>
    <lineage>
        <taxon>Bacteria</taxon>
        <taxon>Pseudomonadati</taxon>
        <taxon>Pseudomonadota</taxon>
        <taxon>Gammaproteobacteria</taxon>
        <taxon>Pseudomonadales</taxon>
        <taxon>Pseudomonadaceae</taxon>
        <taxon>Pseudomonas</taxon>
    </lineage>
</organism>
<dbReference type="SUPFAM" id="SSF56801">
    <property type="entry name" value="Acetyl-CoA synthetase-like"/>
    <property type="match status" value="1"/>
</dbReference>
<comment type="caution">
    <text evidence="1">The sequence shown here is derived from an EMBL/GenBank/DDBJ whole genome shotgun (WGS) entry which is preliminary data.</text>
</comment>
<dbReference type="InterPro" id="IPR045851">
    <property type="entry name" value="AMP-bd_C_sf"/>
</dbReference>
<evidence type="ECO:0000313" key="1">
    <source>
        <dbReference type="EMBL" id="RML76013.1"/>
    </source>
</evidence>
<name>A0A3M2YIZ9_PSEYM</name>
<feature type="non-terminal residue" evidence="1">
    <location>
        <position position="52"/>
    </location>
</feature>
<dbReference type="Proteomes" id="UP000282378">
    <property type="component" value="Unassembled WGS sequence"/>
</dbReference>
<accession>A0A3M2YIZ9</accession>
<gene>
    <name evidence="1" type="ORF">APX70_06305</name>
</gene>
<dbReference type="Gene3D" id="3.30.300.30">
    <property type="match status" value="1"/>
</dbReference>
<dbReference type="AlphaFoldDB" id="A0A3M2YIZ9"/>